<dbReference type="Gene3D" id="3.30.565.10">
    <property type="entry name" value="Histidine kinase-like ATPase, C-terminal domain"/>
    <property type="match status" value="1"/>
</dbReference>
<comment type="subcellular location">
    <subcellularLocation>
        <location evidence="2">Cell inner membrane</location>
        <topology evidence="2">Multi-pass membrane protein</topology>
    </subcellularLocation>
</comment>
<evidence type="ECO:0000256" key="15">
    <source>
        <dbReference type="SAM" id="Phobius"/>
    </source>
</evidence>
<evidence type="ECO:0000259" key="17">
    <source>
        <dbReference type="PROSITE" id="PS50885"/>
    </source>
</evidence>
<dbReference type="InterPro" id="IPR036890">
    <property type="entry name" value="HATPase_C_sf"/>
</dbReference>
<keyword evidence="4" id="KW-1003">Cell membrane</keyword>
<keyword evidence="10 18" id="KW-0418">Kinase</keyword>
<evidence type="ECO:0000256" key="8">
    <source>
        <dbReference type="ARBA" id="ARBA00022692"/>
    </source>
</evidence>
<dbReference type="EMBL" id="CP029550">
    <property type="protein sequence ID" value="AWN42572.1"/>
    <property type="molecule type" value="Genomic_DNA"/>
</dbReference>
<dbReference type="PROSITE" id="PS50109">
    <property type="entry name" value="HIS_KIN"/>
    <property type="match status" value="1"/>
</dbReference>
<keyword evidence="11" id="KW-0067">ATP-binding</keyword>
<dbReference type="KEGG" id="mets:DK389_21275"/>
<dbReference type="EC" id="2.7.13.3" evidence="3"/>
<dbReference type="OrthoDB" id="9804645at2"/>
<dbReference type="RefSeq" id="WP_109892586.1">
    <property type="nucleotide sequence ID" value="NZ_CP029550.1"/>
</dbReference>
<dbReference type="GO" id="GO:0000155">
    <property type="term" value="F:phosphorelay sensor kinase activity"/>
    <property type="evidence" value="ECO:0007669"/>
    <property type="project" value="InterPro"/>
</dbReference>
<keyword evidence="5" id="KW-0997">Cell inner membrane</keyword>
<proteinExistence type="predicted"/>
<dbReference type="GO" id="GO:0005886">
    <property type="term" value="C:plasma membrane"/>
    <property type="evidence" value="ECO:0007669"/>
    <property type="project" value="UniProtKB-SubCell"/>
</dbReference>
<name>A0A2U8WB99_9HYPH</name>
<keyword evidence="7" id="KW-0808">Transferase</keyword>
<dbReference type="AlphaFoldDB" id="A0A2U8WB99"/>
<evidence type="ECO:0000256" key="4">
    <source>
        <dbReference type="ARBA" id="ARBA00022475"/>
    </source>
</evidence>
<evidence type="ECO:0000256" key="5">
    <source>
        <dbReference type="ARBA" id="ARBA00022519"/>
    </source>
</evidence>
<gene>
    <name evidence="18" type="ORF">DK389_21275</name>
</gene>
<evidence type="ECO:0000256" key="9">
    <source>
        <dbReference type="ARBA" id="ARBA00022741"/>
    </source>
</evidence>
<evidence type="ECO:0000313" key="19">
    <source>
        <dbReference type="Proteomes" id="UP000245926"/>
    </source>
</evidence>
<dbReference type="InterPro" id="IPR050980">
    <property type="entry name" value="2C_sensor_his_kinase"/>
</dbReference>
<dbReference type="InterPro" id="IPR003594">
    <property type="entry name" value="HATPase_dom"/>
</dbReference>
<dbReference type="Pfam" id="PF02518">
    <property type="entry name" value="HATPase_c"/>
    <property type="match status" value="1"/>
</dbReference>
<dbReference type="PRINTS" id="PR00344">
    <property type="entry name" value="BCTRLSENSOR"/>
</dbReference>
<evidence type="ECO:0000259" key="16">
    <source>
        <dbReference type="PROSITE" id="PS50109"/>
    </source>
</evidence>
<evidence type="ECO:0000256" key="1">
    <source>
        <dbReference type="ARBA" id="ARBA00000085"/>
    </source>
</evidence>
<feature type="domain" description="HAMP" evidence="17">
    <location>
        <begin position="183"/>
        <end position="234"/>
    </location>
</feature>
<dbReference type="SMART" id="SM00304">
    <property type="entry name" value="HAMP"/>
    <property type="match status" value="1"/>
</dbReference>
<evidence type="ECO:0000256" key="3">
    <source>
        <dbReference type="ARBA" id="ARBA00012438"/>
    </source>
</evidence>
<dbReference type="Pfam" id="PF00672">
    <property type="entry name" value="HAMP"/>
    <property type="match status" value="1"/>
</dbReference>
<keyword evidence="9" id="KW-0547">Nucleotide-binding</keyword>
<dbReference type="CDD" id="cd00082">
    <property type="entry name" value="HisKA"/>
    <property type="match status" value="1"/>
</dbReference>
<keyword evidence="8 15" id="KW-0812">Transmembrane</keyword>
<dbReference type="SMART" id="SM00388">
    <property type="entry name" value="HisKA"/>
    <property type="match status" value="1"/>
</dbReference>
<comment type="catalytic activity">
    <reaction evidence="1">
        <text>ATP + protein L-histidine = ADP + protein N-phospho-L-histidine.</text>
        <dbReference type="EC" id="2.7.13.3"/>
    </reaction>
</comment>
<evidence type="ECO:0000256" key="11">
    <source>
        <dbReference type="ARBA" id="ARBA00022840"/>
    </source>
</evidence>
<keyword evidence="13" id="KW-0902">Two-component regulatory system</keyword>
<evidence type="ECO:0000256" key="13">
    <source>
        <dbReference type="ARBA" id="ARBA00023012"/>
    </source>
</evidence>
<dbReference type="SMART" id="SM00387">
    <property type="entry name" value="HATPase_c"/>
    <property type="match status" value="1"/>
</dbReference>
<dbReference type="InterPro" id="IPR005467">
    <property type="entry name" value="His_kinase_dom"/>
</dbReference>
<dbReference type="PROSITE" id="PS50885">
    <property type="entry name" value="HAMP"/>
    <property type="match status" value="1"/>
</dbReference>
<sequence length="444" mass="47073">MRGLVGLARSLEGRTVAVLLLAVLAVHGGALMLYRRSAAVAADEAFATEVARQLVLARESVLRRPPDARGTEAKALSSAHFEIGWDREAPVAGGEGTDPELRDLRDRLLELEPVLGPGLDLALAAPDEPLHQQDLRGTSPLPDGSVLTFRSAHAPGLVRIAPWAFLATAMAVLVGVAAVVLMHRIAGPLRALTRATSRIGQGMVVSVPEVGPDETRGIGRALNAMQTRIHALVAERTQALAAVSHDLRTPIARLRLRLDRVGDAEERRAMADDLDEMQAMVDATLAYLRGDADPEARQVTNVASVLMGVCDASADAGRDVAYQGPGRALATVRPVAFRRALENLVDNGVRYGSRVRVGLGIEEAELVVQVDDDGPGIDPEDVPRAFEPFARLEGSRSRNTGGTGLGLTIARRAIEAEGGTLGLAPRPEGGLRAEVRLPRVGPRG</sequence>
<evidence type="ECO:0000256" key="14">
    <source>
        <dbReference type="ARBA" id="ARBA00023136"/>
    </source>
</evidence>
<keyword evidence="14 15" id="KW-0472">Membrane</keyword>
<keyword evidence="12 15" id="KW-1133">Transmembrane helix</keyword>
<dbReference type="InterPro" id="IPR003660">
    <property type="entry name" value="HAMP_dom"/>
</dbReference>
<dbReference type="CDD" id="cd06225">
    <property type="entry name" value="HAMP"/>
    <property type="match status" value="1"/>
</dbReference>
<accession>A0A2U8WB99</accession>
<organism evidence="18 19">
    <name type="scientific">Methylobacterium durans</name>
    <dbReference type="NCBI Taxonomy" id="2202825"/>
    <lineage>
        <taxon>Bacteria</taxon>
        <taxon>Pseudomonadati</taxon>
        <taxon>Pseudomonadota</taxon>
        <taxon>Alphaproteobacteria</taxon>
        <taxon>Hyphomicrobiales</taxon>
        <taxon>Methylobacteriaceae</taxon>
        <taxon>Methylobacterium</taxon>
    </lineage>
</organism>
<dbReference type="SUPFAM" id="SSF47384">
    <property type="entry name" value="Homodimeric domain of signal transducing histidine kinase"/>
    <property type="match status" value="1"/>
</dbReference>
<feature type="domain" description="Histidine kinase" evidence="16">
    <location>
        <begin position="242"/>
        <end position="441"/>
    </location>
</feature>
<reference evidence="19" key="1">
    <citation type="submission" date="2018-05" db="EMBL/GenBank/DDBJ databases">
        <title>Complete Genome Sequence of Methylobacterium sp. 17SD2-17.</title>
        <authorList>
            <person name="Srinivasan S."/>
        </authorList>
    </citation>
    <scope>NUCLEOTIDE SEQUENCE [LARGE SCALE GENOMIC DNA]</scope>
    <source>
        <strain evidence="19">17SD2-17</strain>
    </source>
</reference>
<evidence type="ECO:0000256" key="7">
    <source>
        <dbReference type="ARBA" id="ARBA00022679"/>
    </source>
</evidence>
<dbReference type="InterPro" id="IPR004358">
    <property type="entry name" value="Sig_transdc_His_kin-like_C"/>
</dbReference>
<dbReference type="SUPFAM" id="SSF55874">
    <property type="entry name" value="ATPase domain of HSP90 chaperone/DNA topoisomerase II/histidine kinase"/>
    <property type="match status" value="1"/>
</dbReference>
<dbReference type="InterPro" id="IPR036097">
    <property type="entry name" value="HisK_dim/P_sf"/>
</dbReference>
<dbReference type="GO" id="GO:0005524">
    <property type="term" value="F:ATP binding"/>
    <property type="evidence" value="ECO:0007669"/>
    <property type="project" value="UniProtKB-KW"/>
</dbReference>
<dbReference type="PANTHER" id="PTHR44936">
    <property type="entry name" value="SENSOR PROTEIN CREC"/>
    <property type="match status" value="1"/>
</dbReference>
<protein>
    <recommendedName>
        <fullName evidence="3">histidine kinase</fullName>
        <ecNumber evidence="3">2.7.13.3</ecNumber>
    </recommendedName>
</protein>
<feature type="transmembrane region" description="Helical" evidence="15">
    <location>
        <begin position="160"/>
        <end position="182"/>
    </location>
</feature>
<keyword evidence="19" id="KW-1185">Reference proteome</keyword>
<dbReference type="InterPro" id="IPR003661">
    <property type="entry name" value="HisK_dim/P_dom"/>
</dbReference>
<evidence type="ECO:0000256" key="10">
    <source>
        <dbReference type="ARBA" id="ARBA00022777"/>
    </source>
</evidence>
<evidence type="ECO:0000256" key="6">
    <source>
        <dbReference type="ARBA" id="ARBA00022553"/>
    </source>
</evidence>
<keyword evidence="6" id="KW-0597">Phosphoprotein</keyword>
<evidence type="ECO:0000256" key="12">
    <source>
        <dbReference type="ARBA" id="ARBA00022989"/>
    </source>
</evidence>
<dbReference type="Proteomes" id="UP000245926">
    <property type="component" value="Chromosome"/>
</dbReference>
<evidence type="ECO:0000313" key="18">
    <source>
        <dbReference type="EMBL" id="AWN42572.1"/>
    </source>
</evidence>
<dbReference type="PANTHER" id="PTHR44936:SF5">
    <property type="entry name" value="SENSOR HISTIDINE KINASE ENVZ"/>
    <property type="match status" value="1"/>
</dbReference>
<evidence type="ECO:0000256" key="2">
    <source>
        <dbReference type="ARBA" id="ARBA00004429"/>
    </source>
</evidence>
<dbReference type="Gene3D" id="1.10.287.130">
    <property type="match status" value="1"/>
</dbReference>